<evidence type="ECO:0000313" key="6">
    <source>
        <dbReference type="EMBL" id="BAK02406.1"/>
    </source>
</evidence>
<evidence type="ECO:0000259" key="5">
    <source>
        <dbReference type="PROSITE" id="PS50011"/>
    </source>
</evidence>
<proteinExistence type="evidence at transcript level"/>
<dbReference type="InterPro" id="IPR055414">
    <property type="entry name" value="LRR_R13L4/SHOC2-like"/>
</dbReference>
<organism evidence="6">
    <name type="scientific">Hordeum vulgare subsp. vulgare</name>
    <name type="common">Domesticated barley</name>
    <dbReference type="NCBI Taxonomy" id="112509"/>
    <lineage>
        <taxon>Eukaryota</taxon>
        <taxon>Viridiplantae</taxon>
        <taxon>Streptophyta</taxon>
        <taxon>Embryophyta</taxon>
        <taxon>Tracheophyta</taxon>
        <taxon>Spermatophyta</taxon>
        <taxon>Magnoliopsida</taxon>
        <taxon>Liliopsida</taxon>
        <taxon>Poales</taxon>
        <taxon>Poaceae</taxon>
        <taxon>BOP clade</taxon>
        <taxon>Pooideae</taxon>
        <taxon>Triticodae</taxon>
        <taxon>Triticeae</taxon>
        <taxon>Hordeinae</taxon>
        <taxon>Hordeum</taxon>
    </lineage>
</organism>
<evidence type="ECO:0000256" key="1">
    <source>
        <dbReference type="ARBA" id="ARBA00008171"/>
    </source>
</evidence>
<dbReference type="SUPFAM" id="SSF52058">
    <property type="entry name" value="L domain-like"/>
    <property type="match status" value="1"/>
</dbReference>
<dbReference type="Gene3D" id="3.80.10.10">
    <property type="entry name" value="Ribonuclease Inhibitor"/>
    <property type="match status" value="1"/>
</dbReference>
<dbReference type="InterPro" id="IPR058922">
    <property type="entry name" value="WHD_DRP"/>
</dbReference>
<dbReference type="InterPro" id="IPR036388">
    <property type="entry name" value="WH-like_DNA-bd_sf"/>
</dbReference>
<dbReference type="Pfam" id="PF23598">
    <property type="entry name" value="LRR_14"/>
    <property type="match status" value="1"/>
</dbReference>
<reference evidence="6" key="1">
    <citation type="journal article" date="2011" name="Plant Physiol.">
        <title>Comprehensive sequence analysis of 24,783 barley full-length cDNAs derived from 12 clone libraries.</title>
        <authorList>
            <person name="Matsumoto T."/>
            <person name="Tanaka T."/>
            <person name="Sakai H."/>
            <person name="Amano N."/>
            <person name="Kanamori H."/>
            <person name="Kurita K."/>
            <person name="Kikuta A."/>
            <person name="Kamiya K."/>
            <person name="Yamamoto M."/>
            <person name="Ikawa H."/>
            <person name="Fujii N."/>
            <person name="Hori K."/>
            <person name="Itoh T."/>
            <person name="Sato K."/>
        </authorList>
    </citation>
    <scope>NUCLEOTIDE SEQUENCE</scope>
    <source>
        <tissue evidence="6">Shoot and root</tissue>
    </source>
</reference>
<dbReference type="Gene3D" id="1.10.10.10">
    <property type="entry name" value="Winged helix-like DNA-binding domain superfamily/Winged helix DNA-binding domain"/>
    <property type="match status" value="1"/>
</dbReference>
<name>F2E4Y4_HORVV</name>
<dbReference type="GO" id="GO:0042742">
    <property type="term" value="P:defense response to bacterium"/>
    <property type="evidence" value="ECO:0007669"/>
    <property type="project" value="UniProtKB-ARBA"/>
</dbReference>
<dbReference type="EMBL" id="AK371208">
    <property type="protein sequence ID" value="BAK02406.1"/>
    <property type="molecule type" value="mRNA"/>
</dbReference>
<dbReference type="PROSITE" id="PS50011">
    <property type="entry name" value="PROTEIN_KINASE_DOM"/>
    <property type="match status" value="1"/>
</dbReference>
<dbReference type="SUPFAM" id="SSF56112">
    <property type="entry name" value="Protein kinase-like (PK-like)"/>
    <property type="match status" value="1"/>
</dbReference>
<comment type="similarity">
    <text evidence="1">Belongs to the protein kinase superfamily. TKL Ser/Thr protein kinase family. ROCO subfamily.</text>
</comment>
<dbReference type="InterPro" id="IPR042197">
    <property type="entry name" value="Apaf_helical"/>
</dbReference>
<dbReference type="InterPro" id="IPR002182">
    <property type="entry name" value="NB-ARC"/>
</dbReference>
<dbReference type="Pfam" id="PF00931">
    <property type="entry name" value="NB-ARC"/>
    <property type="match status" value="1"/>
</dbReference>
<dbReference type="PANTHER" id="PTHR23155:SF1087">
    <property type="entry name" value="OS11G0462900 PROTEIN"/>
    <property type="match status" value="1"/>
</dbReference>
<dbReference type="GO" id="GO:0005524">
    <property type="term" value="F:ATP binding"/>
    <property type="evidence" value="ECO:0007669"/>
    <property type="project" value="InterPro"/>
</dbReference>
<dbReference type="InterPro" id="IPR001245">
    <property type="entry name" value="Ser-Thr/Tyr_kinase_cat_dom"/>
</dbReference>
<feature type="region of interest" description="Disordered" evidence="4">
    <location>
        <begin position="772"/>
        <end position="799"/>
    </location>
</feature>
<feature type="domain" description="Protein kinase" evidence="5">
    <location>
        <begin position="939"/>
        <end position="1203"/>
    </location>
</feature>
<dbReference type="InterPro" id="IPR032675">
    <property type="entry name" value="LRR_dom_sf"/>
</dbReference>
<dbReference type="InterPro" id="IPR044974">
    <property type="entry name" value="Disease_R_plants"/>
</dbReference>
<dbReference type="GO" id="GO:0002758">
    <property type="term" value="P:innate immune response-activating signaling pathway"/>
    <property type="evidence" value="ECO:0007669"/>
    <property type="project" value="UniProtKB-ARBA"/>
</dbReference>
<dbReference type="PANTHER" id="PTHR23155">
    <property type="entry name" value="DISEASE RESISTANCE PROTEIN RP"/>
    <property type="match status" value="1"/>
</dbReference>
<dbReference type="FunFam" id="1.10.10.10:FF:000322">
    <property type="entry name" value="Probable disease resistance protein At1g63360"/>
    <property type="match status" value="1"/>
</dbReference>
<protein>
    <submittedName>
        <fullName evidence="6">Predicted protein</fullName>
    </submittedName>
</protein>
<dbReference type="GO" id="GO:0009626">
    <property type="term" value="P:plant-type hypersensitive response"/>
    <property type="evidence" value="ECO:0007669"/>
    <property type="project" value="UniProtKB-ARBA"/>
</dbReference>
<dbReference type="Pfam" id="PF23559">
    <property type="entry name" value="WHD_DRP"/>
    <property type="match status" value="1"/>
</dbReference>
<evidence type="ECO:0000256" key="4">
    <source>
        <dbReference type="SAM" id="MobiDB-lite"/>
    </source>
</evidence>
<evidence type="ECO:0000256" key="3">
    <source>
        <dbReference type="ARBA" id="ARBA00022821"/>
    </source>
</evidence>
<dbReference type="AlphaFoldDB" id="F2E4Y4"/>
<dbReference type="Gene3D" id="1.10.8.430">
    <property type="entry name" value="Helical domain of apoptotic protease-activating factors"/>
    <property type="match status" value="1"/>
</dbReference>
<dbReference type="Gene3D" id="1.10.510.10">
    <property type="entry name" value="Transferase(Phosphotransferase) domain 1"/>
    <property type="match status" value="2"/>
</dbReference>
<dbReference type="Gene3D" id="3.40.50.300">
    <property type="entry name" value="P-loop containing nucleotide triphosphate hydrolases"/>
    <property type="match status" value="1"/>
</dbReference>
<dbReference type="InterPro" id="IPR000719">
    <property type="entry name" value="Prot_kinase_dom"/>
</dbReference>
<dbReference type="SUPFAM" id="SSF52540">
    <property type="entry name" value="P-loop containing nucleoside triphosphate hydrolases"/>
    <property type="match status" value="1"/>
</dbReference>
<dbReference type="Gene3D" id="3.30.200.20">
    <property type="entry name" value="Phosphorylase Kinase, domain 1"/>
    <property type="match status" value="1"/>
</dbReference>
<dbReference type="GO" id="GO:0004674">
    <property type="term" value="F:protein serine/threonine kinase activity"/>
    <property type="evidence" value="ECO:0007669"/>
    <property type="project" value="UniProtKB-EC"/>
</dbReference>
<accession>F2E4Y4</accession>
<dbReference type="PRINTS" id="PR00364">
    <property type="entry name" value="DISEASERSIST"/>
</dbReference>
<keyword evidence="2" id="KW-0677">Repeat</keyword>
<dbReference type="Pfam" id="PF07714">
    <property type="entry name" value="PK_Tyr_Ser-Thr"/>
    <property type="match status" value="1"/>
</dbReference>
<evidence type="ECO:0000256" key="2">
    <source>
        <dbReference type="ARBA" id="ARBA00022737"/>
    </source>
</evidence>
<dbReference type="GO" id="GO:0043531">
    <property type="term" value="F:ADP binding"/>
    <property type="evidence" value="ECO:0007669"/>
    <property type="project" value="InterPro"/>
</dbReference>
<dbReference type="InterPro" id="IPR027417">
    <property type="entry name" value="P-loop_NTPase"/>
</dbReference>
<dbReference type="InterPro" id="IPR011009">
    <property type="entry name" value="Kinase-like_dom_sf"/>
</dbReference>
<keyword evidence="3" id="KW-0611">Plant defense</keyword>
<feature type="compositionally biased region" description="Basic and acidic residues" evidence="4">
    <location>
        <begin position="788"/>
        <end position="799"/>
    </location>
</feature>
<sequence length="1218" mass="137801">MKVVSVLGSACLGKTTLARVVYNKIGKRYSCRAYIRVSAKPDMKRIFHDMLSQLQQQHRPQEDCKEVDLIEMIKEYLQDKRYLIIIDDVWTAVVRDIINQALPKGSRGSRIIITTEIEDIALTCCSHQPERVFVMKPVDDHHSRKLFFRRIFGSESDCPEEFRDICNDIIEICSGLPLATVSIASLLACQPVLSVGLFEYIHQSLSSCMSSAGSSSERTRQALNLSFNNLPNYLKTCLMYLSMYPEGHKFYKDDLVSQYVAEGFIDTTEGRDIHKVAESYLDELIGRRFIQPICINYNNEVLFCAVHDTVHDLIAHKSAEQNFIVATDYNQNKVPISHNVRRLSLLFGDAKHARAPANIKSLQVRSLAYSGLLECMPCIMEFKLLRVLNLQLLVHARNNNPVDLTGISELFQLRYLKIACDVCIKLPNHMARLKCLEALDIKDAIVTAVPWIHLPHLLQLSVPVERNLLDWIVSTKSVSLANLGKVNQLQDLHLTIPSTPPPDNQRRNMEALGFLIGGNGNLKTFVVAHGYSVKNVALHGASRVTISWYNVAPPPHLQRFECSPHSCIIFYKIPSWIRMLGNLCILKIAVRGMQMTCVDILRGLPALIALSLYVHTAPYEKIIFGKVGFSVLKYFKLRLTSGIAWLTFEAGAMPNLEKLKLGFTAIPKMDHGILKRHQHGSGTALINVGHMPSVREISTKFGGTTADRAYTLISNHPGNPAIKMHMVDYSSSDDKTTKQENKTAEIMEEEPIGSNKQQPVEILEKESDEYDHKLDTPTGKRISGPSIAKEKERSSLSEEKEIEISRPFISKEKERPSLSEEKVIEISRPFISKEKERPSLSEEKVIEISAPSMLKQKDIGISMSPEVYSPPDYFLAEARRAAVNQRQYMEQGRNLPVYSHSSSMLDSDNYWEVSSQYSQGMESVGNFTLNELMSATNNFSPANILGENEFGCIYKGIILGLGPVVAVRTAMYRQTDLWDLRMMRHPHLVRLLGYCYQDNHVILVYEYMPKGNLKHHLFNTPPLALPWLTRLNIAIGAAEGLAFLHDSGQWVTYNGFKASNILLDSNYKAKLWGFQSAMDDVRWQTYTSRVEREMHDFGAVLLELLSGRPCMSKKRRNPVKWQCSFLDTVPVEKLRTSPVEMLHRIIDTRREDKLPDIMDPSLEGRYSVHAAWRAATIASKCLRSVPQEQVSMHVVVKALEALLGDDRKDGTVSKEIKL</sequence>